<keyword evidence="2" id="KW-1185">Reference proteome</keyword>
<dbReference type="EMBL" id="KY984068">
    <property type="protein sequence ID" value="ARW58903.1"/>
    <property type="molecule type" value="Genomic_DNA"/>
</dbReference>
<gene>
    <name evidence="1" type="ORF">Y3_263</name>
</gene>
<name>A0A2H4IBH1_9CAUD</name>
<reference evidence="1 2" key="1">
    <citation type="submission" date="2017-04" db="EMBL/GenBank/DDBJ databases">
        <authorList>
            <person name="Afonso C.L."/>
            <person name="Miller P.J."/>
            <person name="Scott M.A."/>
            <person name="Spackman E."/>
            <person name="Goraichik I."/>
            <person name="Dimitrov K.M."/>
            <person name="Suarez D.L."/>
            <person name="Swayne D.E."/>
        </authorList>
    </citation>
    <scope>NUCLEOTIDE SEQUENCE [LARGE SCALE GENOMIC DNA]</scope>
</reference>
<sequence length="147" mass="16789">MTVYHISTLTSPEDFLEARFGHMENLVTKIKEALNRPDIEVYLDADDGQMLEEANTEGPDQKIDDSLINVHIRYAGMSSDESTEKGVWDILLGVPHVDNDMGDWTNSYTLFILDEDMDALEEVAIENGNPHMFETIVDRINFWLPKL</sequence>
<dbReference type="Proteomes" id="UP000240568">
    <property type="component" value="Segment"/>
</dbReference>
<organism evidence="1 2">
    <name type="scientific">Erwinia phage vB_EamM_Y3</name>
    <dbReference type="NCBI Taxonomy" id="1983553"/>
    <lineage>
        <taxon>Viruses</taxon>
        <taxon>Duplodnaviria</taxon>
        <taxon>Heunggongvirae</taxon>
        <taxon>Uroviricota</taxon>
        <taxon>Caudoviricetes</taxon>
        <taxon>Sasquatchvirus</taxon>
        <taxon>Sasquatchvirus Y3</taxon>
    </lineage>
</organism>
<protein>
    <submittedName>
        <fullName evidence="1">Uncharacterized protein</fullName>
    </submittedName>
</protein>
<proteinExistence type="predicted"/>
<evidence type="ECO:0000313" key="1">
    <source>
        <dbReference type="EMBL" id="ARW58903.1"/>
    </source>
</evidence>
<evidence type="ECO:0000313" key="2">
    <source>
        <dbReference type="Proteomes" id="UP000240568"/>
    </source>
</evidence>
<accession>A0A2H4IBH1</accession>